<dbReference type="Pfam" id="PF15874">
    <property type="entry name" value="Il2rg"/>
    <property type="match status" value="1"/>
</dbReference>
<organism evidence="2 3">
    <name type="scientific">Anas platyrhynchos</name>
    <name type="common">Mallard</name>
    <name type="synonym">Anas boschas</name>
    <dbReference type="NCBI Taxonomy" id="8839"/>
    <lineage>
        <taxon>Eukaryota</taxon>
        <taxon>Metazoa</taxon>
        <taxon>Chordata</taxon>
        <taxon>Craniata</taxon>
        <taxon>Vertebrata</taxon>
        <taxon>Euteleostomi</taxon>
        <taxon>Archelosauria</taxon>
        <taxon>Archosauria</taxon>
        <taxon>Dinosauria</taxon>
        <taxon>Saurischia</taxon>
        <taxon>Theropoda</taxon>
        <taxon>Coelurosauria</taxon>
        <taxon>Aves</taxon>
        <taxon>Neognathae</taxon>
        <taxon>Galloanserae</taxon>
        <taxon>Anseriformes</taxon>
        <taxon>Anatidae</taxon>
        <taxon>Anatinae</taxon>
        <taxon>Anas</taxon>
    </lineage>
</organism>
<dbReference type="PANTHER" id="PTHR33887">
    <property type="entry name" value="PB1 DOMAIN-CONTAINING PROTEIN"/>
    <property type="match status" value="1"/>
</dbReference>
<evidence type="ECO:0000313" key="3">
    <source>
        <dbReference type="Proteomes" id="UP000296049"/>
    </source>
</evidence>
<dbReference type="Proteomes" id="UP000296049">
    <property type="component" value="Unassembled WGS sequence"/>
</dbReference>
<accession>R0LYR9</accession>
<name>R0LYR9_ANAPL</name>
<dbReference type="EMBL" id="KB742678">
    <property type="protein sequence ID" value="EOB05613.1"/>
    <property type="molecule type" value="Genomic_DNA"/>
</dbReference>
<keyword evidence="3" id="KW-1185">Reference proteome</keyword>
<dbReference type="InterPro" id="IPR039471">
    <property type="entry name" value="CXorf65-like"/>
</dbReference>
<feature type="compositionally biased region" description="Basic and acidic residues" evidence="1">
    <location>
        <begin position="115"/>
        <end position="125"/>
    </location>
</feature>
<dbReference type="AlphaFoldDB" id="R0LYR9"/>
<feature type="region of interest" description="Disordered" evidence="1">
    <location>
        <begin position="176"/>
        <end position="230"/>
    </location>
</feature>
<protein>
    <submittedName>
        <fullName evidence="2">Uncharacterized protein C22orf15</fullName>
    </submittedName>
</protein>
<gene>
    <name evidence="2" type="ORF">Anapl_10707</name>
</gene>
<dbReference type="PANTHER" id="PTHR33887:SF1">
    <property type="entry name" value="GENE 867-RELATED"/>
    <property type="match status" value="1"/>
</dbReference>
<evidence type="ECO:0000313" key="2">
    <source>
        <dbReference type="EMBL" id="EOB05613.1"/>
    </source>
</evidence>
<reference evidence="3" key="1">
    <citation type="journal article" date="2013" name="Nat. Genet.">
        <title>The duck genome and transcriptome provide insight into an avian influenza virus reservoir species.</title>
        <authorList>
            <person name="Huang Y."/>
            <person name="Li Y."/>
            <person name="Burt D.W."/>
            <person name="Chen H."/>
            <person name="Zhang Y."/>
            <person name="Qian W."/>
            <person name="Kim H."/>
            <person name="Gan S."/>
            <person name="Zhao Y."/>
            <person name="Li J."/>
            <person name="Yi K."/>
            <person name="Feng H."/>
            <person name="Zhu P."/>
            <person name="Li B."/>
            <person name="Liu Q."/>
            <person name="Fairley S."/>
            <person name="Magor K.E."/>
            <person name="Du Z."/>
            <person name="Hu X."/>
            <person name="Goodman L."/>
            <person name="Tafer H."/>
            <person name="Vignal A."/>
            <person name="Lee T."/>
            <person name="Kim K.W."/>
            <person name="Sheng Z."/>
            <person name="An Y."/>
            <person name="Searle S."/>
            <person name="Herrero J."/>
            <person name="Groenen M.A."/>
            <person name="Crooijmans R.P."/>
            <person name="Faraut T."/>
            <person name="Cai Q."/>
            <person name="Webster R.G."/>
            <person name="Aldridge J.R."/>
            <person name="Warren W.C."/>
            <person name="Bartschat S."/>
            <person name="Kehr S."/>
            <person name="Marz M."/>
            <person name="Stadler P.F."/>
            <person name="Smith J."/>
            <person name="Kraus R.H."/>
            <person name="Zhao Y."/>
            <person name="Ren L."/>
            <person name="Fei J."/>
            <person name="Morisson M."/>
            <person name="Kaiser P."/>
            <person name="Griffin D.K."/>
            <person name="Rao M."/>
            <person name="Pitel F."/>
            <person name="Wang J."/>
            <person name="Li N."/>
        </authorList>
    </citation>
    <scope>NUCLEOTIDE SEQUENCE [LARGE SCALE GENOMIC DNA]</scope>
</reference>
<feature type="compositionally biased region" description="Basic and acidic residues" evidence="1">
    <location>
        <begin position="181"/>
        <end position="208"/>
    </location>
</feature>
<sequence>MFVMVRYGANCQELVNLQSRVLALTAHLRRKCQCGTGECIDLVDEAGTLMNLSKVENPAAEYASKYLRERQRYILVRVISKFLSKAAQLSLRTRTGEQSTEATCYESLLENLGKHHPDLAGDRAPPHHHAPSEHSFGAGTAVAALLSPVGIPRSAAEALGKHPDERAVEERLLAEEGSAQEELRAEEHPQMRKGPDGNKHKCSDHRQDSPWCCPSPQPHQDPHSPQMFCN</sequence>
<feature type="region of interest" description="Disordered" evidence="1">
    <location>
        <begin position="115"/>
        <end position="135"/>
    </location>
</feature>
<proteinExistence type="predicted"/>
<evidence type="ECO:0000256" key="1">
    <source>
        <dbReference type="SAM" id="MobiDB-lite"/>
    </source>
</evidence>